<dbReference type="PANTHER" id="PTHR47074:SF61">
    <property type="entry name" value="RNASE H TYPE-1 DOMAIN-CONTAINING PROTEIN"/>
    <property type="match status" value="1"/>
</dbReference>
<dbReference type="AlphaFoldDB" id="A0A5B6WA22"/>
<dbReference type="InterPro" id="IPR052929">
    <property type="entry name" value="RNase_H-like_EbsB-rel"/>
</dbReference>
<dbReference type="Pfam" id="PF13456">
    <property type="entry name" value="RVT_3"/>
    <property type="match status" value="1"/>
</dbReference>
<organism evidence="2 3">
    <name type="scientific">Gossypium australe</name>
    <dbReference type="NCBI Taxonomy" id="47621"/>
    <lineage>
        <taxon>Eukaryota</taxon>
        <taxon>Viridiplantae</taxon>
        <taxon>Streptophyta</taxon>
        <taxon>Embryophyta</taxon>
        <taxon>Tracheophyta</taxon>
        <taxon>Spermatophyta</taxon>
        <taxon>Magnoliopsida</taxon>
        <taxon>eudicotyledons</taxon>
        <taxon>Gunneridae</taxon>
        <taxon>Pentapetalae</taxon>
        <taxon>rosids</taxon>
        <taxon>malvids</taxon>
        <taxon>Malvales</taxon>
        <taxon>Malvaceae</taxon>
        <taxon>Malvoideae</taxon>
        <taxon>Gossypium</taxon>
    </lineage>
</organism>
<dbReference type="InterPro" id="IPR044730">
    <property type="entry name" value="RNase_H-like_dom_plant"/>
</dbReference>
<dbReference type="Gene3D" id="3.30.420.10">
    <property type="entry name" value="Ribonuclease H-like superfamily/Ribonuclease H"/>
    <property type="match status" value="1"/>
</dbReference>
<sequence length="246" mass="28568">MDWVSDLILQNPNRWNNDIIHSIFVKEEADQIVSIPFPTTNQADKVVWFNENSGIYSVKSGYKLLLDPPNINVNEQKLFKQIWSLIKGEIAIAIWALWFSRNKYVHENKMQSVEEIVTFIRGFGLEYRGCALSLKHPKPRSMVKWMSPPQGWVKVILESDSRLIVQNIQKLSEDYSESRPFTWDVKNLAMHFHSCRIQFIVRKGNQATHAMAVEGLRNEADLLWVEYAPLKVVEVVDSDRQSSRPP</sequence>
<keyword evidence="2" id="KW-0695">RNA-directed DNA polymerase</keyword>
<feature type="domain" description="RNase H type-1" evidence="1">
    <location>
        <begin position="150"/>
        <end position="212"/>
    </location>
</feature>
<dbReference type="PANTHER" id="PTHR47074">
    <property type="entry name" value="BNAC02G40300D PROTEIN"/>
    <property type="match status" value="1"/>
</dbReference>
<name>A0A5B6WA22_9ROSI</name>
<evidence type="ECO:0000259" key="1">
    <source>
        <dbReference type="Pfam" id="PF13456"/>
    </source>
</evidence>
<evidence type="ECO:0000313" key="3">
    <source>
        <dbReference type="Proteomes" id="UP000325315"/>
    </source>
</evidence>
<reference evidence="3" key="1">
    <citation type="journal article" date="2019" name="Plant Biotechnol. J.">
        <title>Genome sequencing of the Australian wild diploid species Gossypium australe highlights disease resistance and delayed gland morphogenesis.</title>
        <authorList>
            <person name="Cai Y."/>
            <person name="Cai X."/>
            <person name="Wang Q."/>
            <person name="Wang P."/>
            <person name="Zhang Y."/>
            <person name="Cai C."/>
            <person name="Xu Y."/>
            <person name="Wang K."/>
            <person name="Zhou Z."/>
            <person name="Wang C."/>
            <person name="Geng S."/>
            <person name="Li B."/>
            <person name="Dong Q."/>
            <person name="Hou Y."/>
            <person name="Wang H."/>
            <person name="Ai P."/>
            <person name="Liu Z."/>
            <person name="Yi F."/>
            <person name="Sun M."/>
            <person name="An G."/>
            <person name="Cheng J."/>
            <person name="Zhang Y."/>
            <person name="Shi Q."/>
            <person name="Xie Y."/>
            <person name="Shi X."/>
            <person name="Chang Y."/>
            <person name="Huang F."/>
            <person name="Chen Y."/>
            <person name="Hong S."/>
            <person name="Mi L."/>
            <person name="Sun Q."/>
            <person name="Zhang L."/>
            <person name="Zhou B."/>
            <person name="Peng R."/>
            <person name="Zhang X."/>
            <person name="Liu F."/>
        </authorList>
    </citation>
    <scope>NUCLEOTIDE SEQUENCE [LARGE SCALE GENOMIC DNA]</scope>
    <source>
        <strain evidence="3">cv. PA1801</strain>
    </source>
</reference>
<gene>
    <name evidence="2" type="ORF">EPI10_012025</name>
</gene>
<dbReference type="GO" id="GO:0003676">
    <property type="term" value="F:nucleic acid binding"/>
    <property type="evidence" value="ECO:0007669"/>
    <property type="project" value="InterPro"/>
</dbReference>
<keyword evidence="3" id="KW-1185">Reference proteome</keyword>
<protein>
    <submittedName>
        <fullName evidence="2">Reverse transcriptase</fullName>
    </submittedName>
</protein>
<dbReference type="EMBL" id="SMMG02000004">
    <property type="protein sequence ID" value="KAA3478203.1"/>
    <property type="molecule type" value="Genomic_DNA"/>
</dbReference>
<comment type="caution">
    <text evidence="2">The sequence shown here is derived from an EMBL/GenBank/DDBJ whole genome shotgun (WGS) entry which is preliminary data.</text>
</comment>
<accession>A0A5B6WA22</accession>
<keyword evidence="2" id="KW-0808">Transferase</keyword>
<proteinExistence type="predicted"/>
<dbReference type="GO" id="GO:0004523">
    <property type="term" value="F:RNA-DNA hybrid ribonuclease activity"/>
    <property type="evidence" value="ECO:0007669"/>
    <property type="project" value="InterPro"/>
</dbReference>
<evidence type="ECO:0000313" key="2">
    <source>
        <dbReference type="EMBL" id="KAA3478203.1"/>
    </source>
</evidence>
<dbReference type="GO" id="GO:0003964">
    <property type="term" value="F:RNA-directed DNA polymerase activity"/>
    <property type="evidence" value="ECO:0007669"/>
    <property type="project" value="UniProtKB-KW"/>
</dbReference>
<dbReference type="InterPro" id="IPR002156">
    <property type="entry name" value="RNaseH_domain"/>
</dbReference>
<dbReference type="CDD" id="cd06222">
    <property type="entry name" value="RNase_H_like"/>
    <property type="match status" value="1"/>
</dbReference>
<dbReference type="Proteomes" id="UP000325315">
    <property type="component" value="Unassembled WGS sequence"/>
</dbReference>
<keyword evidence="2" id="KW-0548">Nucleotidyltransferase</keyword>
<dbReference type="InterPro" id="IPR036397">
    <property type="entry name" value="RNaseH_sf"/>
</dbReference>
<dbReference type="OrthoDB" id="1001083at2759"/>